<dbReference type="InterPro" id="IPR010064">
    <property type="entry name" value="HK97-gp10_tail"/>
</dbReference>
<evidence type="ECO:0000313" key="2">
    <source>
        <dbReference type="Proteomes" id="UP001152604"/>
    </source>
</evidence>
<protein>
    <submittedName>
        <fullName evidence="1">Uncharacterized protein</fullName>
    </submittedName>
</protein>
<keyword evidence="2" id="KW-1185">Reference proteome</keyword>
<comment type="caution">
    <text evidence="1">The sequence shown here is derived from an EMBL/GenBank/DDBJ whole genome shotgun (WGS) entry which is preliminary data.</text>
</comment>
<reference evidence="1" key="1">
    <citation type="submission" date="2022-03" db="EMBL/GenBank/DDBJ databases">
        <authorList>
            <person name="Brunel B."/>
        </authorList>
    </citation>
    <scope>NUCLEOTIDE SEQUENCE</scope>
    <source>
        <strain evidence="1">STM4922sample</strain>
    </source>
</reference>
<accession>A0ABN8KFR4</accession>
<dbReference type="Pfam" id="PF04883">
    <property type="entry name" value="HK97-gp10_like"/>
    <property type="match status" value="1"/>
</dbReference>
<dbReference type="EMBL" id="CAKXZS010000089">
    <property type="protein sequence ID" value="CAH2408020.1"/>
    <property type="molecule type" value="Genomic_DNA"/>
</dbReference>
<organism evidence="1 2">
    <name type="scientific">Mesorhizobium ventifaucium</name>
    <dbReference type="NCBI Taxonomy" id="666020"/>
    <lineage>
        <taxon>Bacteria</taxon>
        <taxon>Pseudomonadati</taxon>
        <taxon>Pseudomonadota</taxon>
        <taxon>Alphaproteobacteria</taxon>
        <taxon>Hyphomicrobiales</taxon>
        <taxon>Phyllobacteriaceae</taxon>
        <taxon>Mesorhizobium</taxon>
    </lineage>
</organism>
<gene>
    <name evidence="1" type="ORF">MES4922_90019</name>
</gene>
<dbReference type="Proteomes" id="UP001152604">
    <property type="component" value="Unassembled WGS sequence"/>
</dbReference>
<evidence type="ECO:0000313" key="1">
    <source>
        <dbReference type="EMBL" id="CAH2408020.1"/>
    </source>
</evidence>
<name>A0ABN8KFR4_9HYPH</name>
<proteinExistence type="predicted"/>
<sequence>MLCSASLLRTRHSATARPMANSGLRDFERRLRALPAAAKRAAAVALNTSADELVRAQRFLAPHDDGDLRASIKWRQTAELTRTVEAGGEATTRAARAGQGDYDYALYD</sequence>